<sequence length="393" mass="42628">MSFYADMGFGSRGPPPIGRSTRRFDEYYRCYPVIMMNGPDRSHANYGGKVFLPPSALDKLTRLHISYPMLFELTNGKEEKTTHAGVLEFVAEEGRIYMPQWLMKTLALEPGDLLQVKSTDLPPGSLIKLQPQSPAFLEISDPRAVLENAFRNFSCLTRGDTFQFHYNDDVYDIKVLEIKPDSDKHAIVTMETDLEVDFATPLGYKPPERTSGTNTPRTAAGVAHGGPVHYQGTMAHSINYASIAPSSSTAADGAKAVSSRFLSQGHKLNPRKNSKAPTPVSSTPVGGASTNPPAAPIPRTRNGPQPLRLPQGKLFFGYEIKPLKKKDENAEPVGGEEVKPKFQGQGQTLRQKRRGAGGGIDSGVQSGVSSDAEGSAKVKQKPKGTGSSGRTLR</sequence>
<comment type="caution">
    <text evidence="1">The sequence shown here is derived from an EMBL/GenBank/DDBJ whole genome shotgun (WGS) entry which is preliminary data.</text>
</comment>
<gene>
    <name evidence="1" type="primary">UFD1</name>
    <name evidence="1" type="ORF">H2198_006341</name>
</gene>
<proteinExistence type="predicted"/>
<organism evidence="1 2">
    <name type="scientific">Neophaeococcomyces mojaviensis</name>
    <dbReference type="NCBI Taxonomy" id="3383035"/>
    <lineage>
        <taxon>Eukaryota</taxon>
        <taxon>Fungi</taxon>
        <taxon>Dikarya</taxon>
        <taxon>Ascomycota</taxon>
        <taxon>Pezizomycotina</taxon>
        <taxon>Eurotiomycetes</taxon>
        <taxon>Chaetothyriomycetidae</taxon>
        <taxon>Chaetothyriales</taxon>
        <taxon>Chaetothyriales incertae sedis</taxon>
        <taxon>Neophaeococcomyces</taxon>
    </lineage>
</organism>
<name>A0ACC3A3A7_9EURO</name>
<reference evidence="1" key="1">
    <citation type="submission" date="2022-10" db="EMBL/GenBank/DDBJ databases">
        <title>Culturing micro-colonial fungi from biological soil crusts in the Mojave desert and describing Neophaeococcomyces mojavensis, and introducing the new genera and species Taxawa tesnikishii.</title>
        <authorList>
            <person name="Kurbessoian T."/>
            <person name="Stajich J.E."/>
        </authorList>
    </citation>
    <scope>NUCLEOTIDE SEQUENCE</scope>
    <source>
        <strain evidence="1">JES_112</strain>
    </source>
</reference>
<dbReference type="Proteomes" id="UP001172386">
    <property type="component" value="Unassembled WGS sequence"/>
</dbReference>
<dbReference type="EMBL" id="JAPDRQ010000115">
    <property type="protein sequence ID" value="KAJ9654674.1"/>
    <property type="molecule type" value="Genomic_DNA"/>
</dbReference>
<evidence type="ECO:0000313" key="1">
    <source>
        <dbReference type="EMBL" id="KAJ9654674.1"/>
    </source>
</evidence>
<keyword evidence="2" id="KW-1185">Reference proteome</keyword>
<accession>A0ACC3A3A7</accession>
<evidence type="ECO:0000313" key="2">
    <source>
        <dbReference type="Proteomes" id="UP001172386"/>
    </source>
</evidence>
<protein>
    <submittedName>
        <fullName evidence="1">Ubiquitin fusion degradation protein</fullName>
    </submittedName>
</protein>